<dbReference type="EMBL" id="NAJL01000064">
    <property type="protein sequence ID" value="TKA22907.1"/>
    <property type="molecule type" value="Genomic_DNA"/>
</dbReference>
<feature type="region of interest" description="Disordered" evidence="1">
    <location>
        <begin position="1"/>
        <end position="96"/>
    </location>
</feature>
<feature type="compositionally biased region" description="Polar residues" evidence="1">
    <location>
        <begin position="29"/>
        <end position="66"/>
    </location>
</feature>
<protein>
    <submittedName>
        <fullName evidence="2">Uncharacterized protein</fullName>
    </submittedName>
</protein>
<dbReference type="AlphaFoldDB" id="A0A4U0TM34"/>
<comment type="caution">
    <text evidence="2">The sequence shown here is derived from an EMBL/GenBank/DDBJ whole genome shotgun (WGS) entry which is preliminary data.</text>
</comment>
<name>A0A4U0TM34_9PEZI</name>
<feature type="compositionally biased region" description="Basic and acidic residues" evidence="1">
    <location>
        <begin position="13"/>
        <end position="25"/>
    </location>
</feature>
<proteinExistence type="predicted"/>
<organism evidence="2 3">
    <name type="scientific">Salinomyces thailandicus</name>
    <dbReference type="NCBI Taxonomy" id="706561"/>
    <lineage>
        <taxon>Eukaryota</taxon>
        <taxon>Fungi</taxon>
        <taxon>Dikarya</taxon>
        <taxon>Ascomycota</taxon>
        <taxon>Pezizomycotina</taxon>
        <taxon>Dothideomycetes</taxon>
        <taxon>Dothideomycetidae</taxon>
        <taxon>Mycosphaerellales</taxon>
        <taxon>Teratosphaeriaceae</taxon>
        <taxon>Salinomyces</taxon>
    </lineage>
</organism>
<accession>A0A4U0TM34</accession>
<evidence type="ECO:0000256" key="1">
    <source>
        <dbReference type="SAM" id="MobiDB-lite"/>
    </source>
</evidence>
<reference evidence="2 3" key="1">
    <citation type="submission" date="2017-03" db="EMBL/GenBank/DDBJ databases">
        <title>Genomes of endolithic fungi from Antarctica.</title>
        <authorList>
            <person name="Coleine C."/>
            <person name="Masonjones S."/>
            <person name="Stajich J.E."/>
        </authorList>
    </citation>
    <scope>NUCLEOTIDE SEQUENCE [LARGE SCALE GENOMIC DNA]</scope>
    <source>
        <strain evidence="2 3">CCFEE 6315</strain>
    </source>
</reference>
<dbReference type="Proteomes" id="UP000308549">
    <property type="component" value="Unassembled WGS sequence"/>
</dbReference>
<evidence type="ECO:0000313" key="3">
    <source>
        <dbReference type="Proteomes" id="UP000308549"/>
    </source>
</evidence>
<feature type="compositionally biased region" description="Basic and acidic residues" evidence="1">
    <location>
        <begin position="79"/>
        <end position="90"/>
    </location>
</feature>
<sequence length="96" mass="10441">MTSSLAANRKSRPKPESSTDLEAGKRAQVSPSGRKNSRGASNVAKTDAKSAQTTKESEQKSPNATEKNPKDLPPAMKRYLAEEDRAEMIRVGRPTK</sequence>
<keyword evidence="3" id="KW-1185">Reference proteome</keyword>
<evidence type="ECO:0000313" key="2">
    <source>
        <dbReference type="EMBL" id="TKA22907.1"/>
    </source>
</evidence>
<gene>
    <name evidence="2" type="ORF">B0A50_07846</name>
</gene>